<dbReference type="PANTHER" id="PTHR43132:SF2">
    <property type="entry name" value="ARSENICAL RESISTANCE OPERON REPRESSOR ARSR-RELATED"/>
    <property type="match status" value="1"/>
</dbReference>
<dbReference type="SMART" id="SM00418">
    <property type="entry name" value="HTH_ARSR"/>
    <property type="match status" value="1"/>
</dbReference>
<dbReference type="PANTHER" id="PTHR43132">
    <property type="entry name" value="ARSENICAL RESISTANCE OPERON REPRESSOR ARSR-RELATED"/>
    <property type="match status" value="1"/>
</dbReference>
<feature type="domain" description="HTH arsR-type" evidence="4">
    <location>
        <begin position="2"/>
        <end position="99"/>
    </location>
</feature>
<dbReference type="InterPro" id="IPR036390">
    <property type="entry name" value="WH_DNA-bd_sf"/>
</dbReference>
<dbReference type="Gene3D" id="1.10.10.10">
    <property type="entry name" value="Winged helix-like DNA-binding domain superfamily/Winged helix DNA-binding domain"/>
    <property type="match status" value="1"/>
</dbReference>
<reference evidence="5" key="2">
    <citation type="submission" date="2023-01" db="EMBL/GenBank/DDBJ databases">
        <authorList>
            <person name="Sun Q."/>
            <person name="Evtushenko L."/>
        </authorList>
    </citation>
    <scope>NUCLEOTIDE SEQUENCE</scope>
    <source>
        <strain evidence="5">VKM B-1513</strain>
    </source>
</reference>
<dbReference type="InterPro" id="IPR001845">
    <property type="entry name" value="HTH_ArsR_DNA-bd_dom"/>
</dbReference>
<keyword evidence="1" id="KW-0805">Transcription regulation</keyword>
<dbReference type="Proteomes" id="UP001143486">
    <property type="component" value="Unassembled WGS sequence"/>
</dbReference>
<evidence type="ECO:0000256" key="1">
    <source>
        <dbReference type="ARBA" id="ARBA00023015"/>
    </source>
</evidence>
<organism evidence="5 6">
    <name type="scientific">Maricaulis virginensis</name>
    <dbReference type="NCBI Taxonomy" id="144022"/>
    <lineage>
        <taxon>Bacteria</taxon>
        <taxon>Pseudomonadati</taxon>
        <taxon>Pseudomonadota</taxon>
        <taxon>Alphaproteobacteria</taxon>
        <taxon>Maricaulales</taxon>
        <taxon>Maricaulaceae</taxon>
        <taxon>Maricaulis</taxon>
    </lineage>
</organism>
<evidence type="ECO:0000313" key="6">
    <source>
        <dbReference type="Proteomes" id="UP001143486"/>
    </source>
</evidence>
<reference evidence="5" key="1">
    <citation type="journal article" date="2014" name="Int. J. Syst. Evol. Microbiol.">
        <title>Complete genome sequence of Corynebacterium casei LMG S-19264T (=DSM 44701T), isolated from a smear-ripened cheese.</title>
        <authorList>
            <consortium name="US DOE Joint Genome Institute (JGI-PGF)"/>
            <person name="Walter F."/>
            <person name="Albersmeier A."/>
            <person name="Kalinowski J."/>
            <person name="Ruckert C."/>
        </authorList>
    </citation>
    <scope>NUCLEOTIDE SEQUENCE</scope>
    <source>
        <strain evidence="5">VKM B-1513</strain>
    </source>
</reference>
<evidence type="ECO:0000259" key="4">
    <source>
        <dbReference type="PROSITE" id="PS50987"/>
    </source>
</evidence>
<keyword evidence="2" id="KW-0238">DNA-binding</keyword>
<accession>A0A9W6INP4</accession>
<name>A0A9W6INP4_9PROT</name>
<evidence type="ECO:0000256" key="3">
    <source>
        <dbReference type="ARBA" id="ARBA00023163"/>
    </source>
</evidence>
<dbReference type="InterPro" id="IPR036388">
    <property type="entry name" value="WH-like_DNA-bd_sf"/>
</dbReference>
<protein>
    <submittedName>
        <fullName evidence="5">Transcriptional regulator</fullName>
    </submittedName>
</protein>
<keyword evidence="3" id="KW-0804">Transcription</keyword>
<dbReference type="Pfam" id="PF12840">
    <property type="entry name" value="HTH_20"/>
    <property type="match status" value="1"/>
</dbReference>
<dbReference type="InterPro" id="IPR051011">
    <property type="entry name" value="Metal_resp_trans_reg"/>
</dbReference>
<proteinExistence type="predicted"/>
<evidence type="ECO:0000313" key="5">
    <source>
        <dbReference type="EMBL" id="GLK52554.1"/>
    </source>
</evidence>
<dbReference type="InterPro" id="IPR011991">
    <property type="entry name" value="ArsR-like_HTH"/>
</dbReference>
<dbReference type="AlphaFoldDB" id="A0A9W6INP4"/>
<dbReference type="NCBIfam" id="NF033788">
    <property type="entry name" value="HTH_metalloreg"/>
    <property type="match status" value="1"/>
</dbReference>
<dbReference type="PRINTS" id="PR00778">
    <property type="entry name" value="HTHARSR"/>
</dbReference>
<evidence type="ECO:0000256" key="2">
    <source>
        <dbReference type="ARBA" id="ARBA00023125"/>
    </source>
</evidence>
<keyword evidence="6" id="KW-1185">Reference proteome</keyword>
<dbReference type="PROSITE" id="PS50987">
    <property type="entry name" value="HTH_ARSR_2"/>
    <property type="match status" value="1"/>
</dbReference>
<dbReference type="SUPFAM" id="SSF46785">
    <property type="entry name" value="Winged helix' DNA-binding domain"/>
    <property type="match status" value="1"/>
</dbReference>
<dbReference type="GO" id="GO:0003677">
    <property type="term" value="F:DNA binding"/>
    <property type="evidence" value="ECO:0007669"/>
    <property type="project" value="UniProtKB-KW"/>
</dbReference>
<gene>
    <name evidence="5" type="ORF">GCM10017621_20620</name>
</gene>
<sequence length="114" mass="11987">MNDSPADDEAAARLSALGHPTRLRVFRTLITAGPDGMPAGELAARVGVAKNNLSSHLNVLRQGGLIVMRPSGRSRIYAVDLDTIAATIGYLVSDCCQGHPEVCEALSPGMERAC</sequence>
<dbReference type="EMBL" id="BSFE01000005">
    <property type="protein sequence ID" value="GLK52554.1"/>
    <property type="molecule type" value="Genomic_DNA"/>
</dbReference>
<dbReference type="GO" id="GO:0003700">
    <property type="term" value="F:DNA-binding transcription factor activity"/>
    <property type="evidence" value="ECO:0007669"/>
    <property type="project" value="InterPro"/>
</dbReference>
<dbReference type="CDD" id="cd00090">
    <property type="entry name" value="HTH_ARSR"/>
    <property type="match status" value="1"/>
</dbReference>
<comment type="caution">
    <text evidence="5">The sequence shown here is derived from an EMBL/GenBank/DDBJ whole genome shotgun (WGS) entry which is preliminary data.</text>
</comment>